<accession>A0A225NUW9</accession>
<sequence>MAHLNTITCFGGEWTELTNADVSAIRIQNQGGDLIRVMATPDTAEPAGSQGSIALGAGDIVAASTPLADLFPSVTAGYRVWAWAVVTVDVSVSHG</sequence>
<comment type="caution">
    <text evidence="1">The sequence shown here is derived from an EMBL/GenBank/DDBJ whole genome shotgun (WGS) entry which is preliminary data.</text>
</comment>
<dbReference type="Proteomes" id="UP000215377">
    <property type="component" value="Unassembled WGS sequence"/>
</dbReference>
<evidence type="ECO:0000313" key="1">
    <source>
        <dbReference type="EMBL" id="OWU77277.1"/>
    </source>
</evidence>
<gene>
    <name evidence="1" type="ORF">ATO3_00625</name>
</gene>
<keyword evidence="2" id="KW-1185">Reference proteome</keyword>
<dbReference type="AlphaFoldDB" id="A0A225NUW9"/>
<reference evidence="1 2" key="1">
    <citation type="submission" date="2013-04" db="EMBL/GenBank/DDBJ databases">
        <title>Oceanicola sp. 22II1-22F33 Genome Sequencing.</title>
        <authorList>
            <person name="Lai Q."/>
            <person name="Li G."/>
            <person name="Shao Z."/>
        </authorList>
    </citation>
    <scope>NUCLEOTIDE SEQUENCE [LARGE SCALE GENOMIC DNA]</scope>
    <source>
        <strain evidence="1 2">22II1-22F33</strain>
    </source>
</reference>
<dbReference type="EMBL" id="AQQR01000001">
    <property type="protein sequence ID" value="OWU77277.1"/>
    <property type="molecule type" value="Genomic_DNA"/>
</dbReference>
<protein>
    <submittedName>
        <fullName evidence="1">Uncharacterized protein</fullName>
    </submittedName>
</protein>
<evidence type="ECO:0000313" key="2">
    <source>
        <dbReference type="Proteomes" id="UP000215377"/>
    </source>
</evidence>
<dbReference type="OrthoDB" id="7876376at2"/>
<proteinExistence type="predicted"/>
<organism evidence="1 2">
    <name type="scientific">Marinibacterium profundimaris</name>
    <dbReference type="NCBI Taxonomy" id="1679460"/>
    <lineage>
        <taxon>Bacteria</taxon>
        <taxon>Pseudomonadati</taxon>
        <taxon>Pseudomonadota</taxon>
        <taxon>Alphaproteobacteria</taxon>
        <taxon>Rhodobacterales</taxon>
        <taxon>Paracoccaceae</taxon>
        <taxon>Marinibacterium</taxon>
    </lineage>
</organism>
<dbReference type="RefSeq" id="WP_088647869.1">
    <property type="nucleotide sequence ID" value="NZ_AQQR01000001.1"/>
</dbReference>
<name>A0A225NUW9_9RHOB</name>